<evidence type="ECO:0000313" key="3">
    <source>
        <dbReference type="EMBL" id="KAH0566351.1"/>
    </source>
</evidence>
<protein>
    <recommendedName>
        <fullName evidence="5">NAD(P)-binding domain-containing protein</fullName>
    </recommendedName>
</protein>
<evidence type="ECO:0008006" key="5">
    <source>
        <dbReference type="Google" id="ProtNLM"/>
    </source>
</evidence>
<dbReference type="PANTHER" id="PTHR48079:SF6">
    <property type="entry name" value="NAD(P)-BINDING DOMAIN-CONTAINING PROTEIN-RELATED"/>
    <property type="match status" value="1"/>
</dbReference>
<feature type="domain" description="NAD(P)-binding" evidence="2">
    <location>
        <begin position="10"/>
        <end position="126"/>
    </location>
</feature>
<dbReference type="PANTHER" id="PTHR48079">
    <property type="entry name" value="PROTEIN YEEZ"/>
    <property type="match status" value="1"/>
</dbReference>
<dbReference type="InterPro" id="IPR036291">
    <property type="entry name" value="NAD(P)-bd_dom_sf"/>
</dbReference>
<dbReference type="Proteomes" id="UP000750711">
    <property type="component" value="Unassembled WGS sequence"/>
</dbReference>
<evidence type="ECO:0000259" key="1">
    <source>
        <dbReference type="Pfam" id="PF01370"/>
    </source>
</evidence>
<comment type="caution">
    <text evidence="3">The sequence shown here is derived from an EMBL/GenBank/DDBJ whole genome shotgun (WGS) entry which is preliminary data.</text>
</comment>
<evidence type="ECO:0000313" key="4">
    <source>
        <dbReference type="Proteomes" id="UP000750711"/>
    </source>
</evidence>
<evidence type="ECO:0000259" key="2">
    <source>
        <dbReference type="Pfam" id="PF13460"/>
    </source>
</evidence>
<dbReference type="Gene3D" id="3.40.50.720">
    <property type="entry name" value="NAD(P)-binding Rossmann-like Domain"/>
    <property type="match status" value="1"/>
</dbReference>
<feature type="domain" description="NAD-dependent epimerase/dehydratase" evidence="1">
    <location>
        <begin position="150"/>
        <end position="232"/>
    </location>
</feature>
<dbReference type="GO" id="GO:0004029">
    <property type="term" value="F:aldehyde dehydrogenase (NAD+) activity"/>
    <property type="evidence" value="ECO:0007669"/>
    <property type="project" value="TreeGrafter"/>
</dbReference>
<organism evidence="3 4">
    <name type="scientific">Trichoglossum hirsutum</name>
    <dbReference type="NCBI Taxonomy" id="265104"/>
    <lineage>
        <taxon>Eukaryota</taxon>
        <taxon>Fungi</taxon>
        <taxon>Dikarya</taxon>
        <taxon>Ascomycota</taxon>
        <taxon>Pezizomycotina</taxon>
        <taxon>Geoglossomycetes</taxon>
        <taxon>Geoglossales</taxon>
        <taxon>Geoglossaceae</taxon>
        <taxon>Trichoglossum</taxon>
    </lineage>
</organism>
<dbReference type="AlphaFoldDB" id="A0A9P8LJ44"/>
<accession>A0A9P8LJ44</accession>
<sequence>MTQPRIFYLGATGYVGGHAFNILAKNHPECQIVALVRNDEQATKLKAAFPTVEAVLGDLDSTDVLIREASRANVIINAASSDHSPGAEALIQGLGQGRKGYLVHISGTGILHDVSTGFGNESAKIYRDTVDGDMAEIVSFDPSHPHGDTENVIRTTAKAAAVPFAILCPPLIYGIGKGVFKTRSIQIPLLVEAAMKRGKAFQILEGQNIWDNVHIDDVAQALVLLAEEALKGEASKAQWGEQGYYFAEAAEHRWGTIIAALAGILFSKGRVSTPEVDKVSAEDASRLHPWGPLLWGGNCRSRAERIRKLGWEPRGPGIDSCLEEMVDKEIEAFGTGEKKLTFDK</sequence>
<dbReference type="GO" id="GO:0005737">
    <property type="term" value="C:cytoplasm"/>
    <property type="evidence" value="ECO:0007669"/>
    <property type="project" value="TreeGrafter"/>
</dbReference>
<dbReference type="Pfam" id="PF13460">
    <property type="entry name" value="NAD_binding_10"/>
    <property type="match status" value="1"/>
</dbReference>
<gene>
    <name evidence="3" type="ORF">GP486_000257</name>
</gene>
<reference evidence="3" key="1">
    <citation type="submission" date="2021-03" db="EMBL/GenBank/DDBJ databases">
        <title>Comparative genomics and phylogenomic investigation of the class Geoglossomycetes provide insights into ecological specialization and systematics.</title>
        <authorList>
            <person name="Melie T."/>
            <person name="Pirro S."/>
            <person name="Miller A.N."/>
            <person name="Quandt A."/>
        </authorList>
    </citation>
    <scope>NUCLEOTIDE SEQUENCE</scope>
    <source>
        <strain evidence="3">CAQ_001_2017</strain>
    </source>
</reference>
<dbReference type="SUPFAM" id="SSF51735">
    <property type="entry name" value="NAD(P)-binding Rossmann-fold domains"/>
    <property type="match status" value="1"/>
</dbReference>
<dbReference type="InterPro" id="IPR001509">
    <property type="entry name" value="Epimerase_deHydtase"/>
</dbReference>
<proteinExistence type="predicted"/>
<name>A0A9P8LJ44_9PEZI</name>
<dbReference type="EMBL" id="JAGHQM010000014">
    <property type="protein sequence ID" value="KAH0566351.1"/>
    <property type="molecule type" value="Genomic_DNA"/>
</dbReference>
<keyword evidence="4" id="KW-1185">Reference proteome</keyword>
<dbReference type="InterPro" id="IPR016040">
    <property type="entry name" value="NAD(P)-bd_dom"/>
</dbReference>
<dbReference type="Pfam" id="PF01370">
    <property type="entry name" value="Epimerase"/>
    <property type="match status" value="1"/>
</dbReference>
<dbReference type="InterPro" id="IPR051783">
    <property type="entry name" value="NAD(P)-dependent_oxidoreduct"/>
</dbReference>